<evidence type="ECO:0000313" key="1">
    <source>
        <dbReference type="EMBL" id="KAK1866925.1"/>
    </source>
</evidence>
<proteinExistence type="predicted"/>
<dbReference type="EMBL" id="CM020619">
    <property type="protein sequence ID" value="KAK1866925.1"/>
    <property type="molecule type" value="Genomic_DNA"/>
</dbReference>
<organism evidence="1 2">
    <name type="scientific">Pyropia yezoensis</name>
    <name type="common">Susabi-nori</name>
    <name type="synonym">Porphyra yezoensis</name>
    <dbReference type="NCBI Taxonomy" id="2788"/>
    <lineage>
        <taxon>Eukaryota</taxon>
        <taxon>Rhodophyta</taxon>
        <taxon>Bangiophyceae</taxon>
        <taxon>Bangiales</taxon>
        <taxon>Bangiaceae</taxon>
        <taxon>Pyropia</taxon>
    </lineage>
</organism>
<comment type="caution">
    <text evidence="1">The sequence shown here is derived from an EMBL/GenBank/DDBJ whole genome shotgun (WGS) entry which is preliminary data.</text>
</comment>
<name>A0ACC3C9M0_PYRYE</name>
<protein>
    <submittedName>
        <fullName evidence="1">Uncharacterized protein</fullName>
    </submittedName>
</protein>
<gene>
    <name evidence="1" type="ORF">I4F81_009437</name>
</gene>
<reference evidence="1" key="1">
    <citation type="submission" date="2019-11" db="EMBL/GenBank/DDBJ databases">
        <title>Nori genome reveals adaptations in red seaweeds to the harsh intertidal environment.</title>
        <authorList>
            <person name="Wang D."/>
            <person name="Mao Y."/>
        </authorList>
    </citation>
    <scope>NUCLEOTIDE SEQUENCE</scope>
    <source>
        <tissue evidence="1">Gametophyte</tissue>
    </source>
</reference>
<keyword evidence="2" id="KW-1185">Reference proteome</keyword>
<evidence type="ECO:0000313" key="2">
    <source>
        <dbReference type="Proteomes" id="UP000798662"/>
    </source>
</evidence>
<dbReference type="Proteomes" id="UP000798662">
    <property type="component" value="Chromosome 2"/>
</dbReference>
<accession>A0ACC3C9M0</accession>
<sequence length="146" mass="14696">MEALLRLLAVDHVDGACGRLRAGVIPASGVVVGGVPSWTHAGARERGTPILAAIEAAMSDVAALKGATGTADMAVRMLPCATVVPEALTGCWNGINDGHVAAMDRSKSTIAIINLLIYLPALSGAHFPPGNDAVGAGLVAGMPMSF</sequence>